<name>F5XMT2_MICPN</name>
<dbReference type="Proteomes" id="UP000007947">
    <property type="component" value="Chromosome"/>
</dbReference>
<sequence length="296" mass="30718">MTSDTALHGVLVALATPFTADGALDVPTLRALVDRTIDGGVHGVVACGSTGEFSALSSDERRQVVETVVDHAAGRVPVVAQTGSTSVTEAIALSQHAESVGASVVMPVAPFYEPLSLDETAHYLRRVASSVQIPVMIYNLPGATGVDLPPSLVAELADSVENIRYIKNTTPDMAQAAQLIHYYGDRLGLFLGWDSLILSSLASGSAGVMAGTANVIPAEIVAVYDAIQAGDLAAARQAWARIYPLLDGSLSVNYVAAVKLALDVVGFPAGPTREPISPLDPADAARITELASAFRS</sequence>
<dbReference type="PIRSF" id="PIRSF001365">
    <property type="entry name" value="DHDPS"/>
    <property type="match status" value="1"/>
</dbReference>
<dbReference type="eggNOG" id="COG0329">
    <property type="taxonomic scope" value="Bacteria"/>
</dbReference>
<dbReference type="GO" id="GO:0008840">
    <property type="term" value="F:4-hydroxy-tetrahydrodipicolinate synthase activity"/>
    <property type="evidence" value="ECO:0007669"/>
    <property type="project" value="UniProtKB-EC"/>
</dbReference>
<dbReference type="SMART" id="SM01130">
    <property type="entry name" value="DHDPS"/>
    <property type="match status" value="1"/>
</dbReference>
<dbReference type="PANTHER" id="PTHR42849">
    <property type="entry name" value="N-ACETYLNEURAMINATE LYASE"/>
    <property type="match status" value="1"/>
</dbReference>
<dbReference type="CDD" id="cd00408">
    <property type="entry name" value="DHDPS-like"/>
    <property type="match status" value="1"/>
</dbReference>
<evidence type="ECO:0000313" key="6">
    <source>
        <dbReference type="EMBL" id="BAK34005.1"/>
    </source>
</evidence>
<dbReference type="PROSITE" id="PS00665">
    <property type="entry name" value="DHDPS_1"/>
    <property type="match status" value="1"/>
</dbReference>
<comment type="similarity">
    <text evidence="3">Belongs to the DapA family.</text>
</comment>
<accession>F5XMT2</accession>
<keyword evidence="2" id="KW-0704">Schiff base</keyword>
<gene>
    <name evidence="6" type="primary">dapA</name>
    <name evidence="6" type="ordered locus">MLP_09910</name>
</gene>
<organism evidence="6 7">
    <name type="scientific">Microlunatus phosphovorus (strain ATCC 700054 / DSM 10555 / JCM 9379 / NBRC 101784 / NCIMB 13414 / VKM Ac-1990 / NM-1)</name>
    <dbReference type="NCBI Taxonomy" id="1032480"/>
    <lineage>
        <taxon>Bacteria</taxon>
        <taxon>Bacillati</taxon>
        <taxon>Actinomycetota</taxon>
        <taxon>Actinomycetes</taxon>
        <taxon>Propionibacteriales</taxon>
        <taxon>Propionibacteriaceae</taxon>
        <taxon>Microlunatus</taxon>
    </lineage>
</organism>
<feature type="binding site" evidence="5">
    <location>
        <position position="50"/>
    </location>
    <ligand>
        <name>pyruvate</name>
        <dbReference type="ChEBI" id="CHEBI:15361"/>
    </ligand>
</feature>
<dbReference type="OrthoDB" id="9778880at2"/>
<keyword evidence="7" id="KW-1185">Reference proteome</keyword>
<feature type="active site" description="Proton donor/acceptor" evidence="4">
    <location>
        <position position="138"/>
    </location>
</feature>
<dbReference type="SUPFAM" id="SSF51569">
    <property type="entry name" value="Aldolase"/>
    <property type="match status" value="1"/>
</dbReference>
<dbReference type="GO" id="GO:0008747">
    <property type="term" value="F:N-acetylneuraminate lyase activity"/>
    <property type="evidence" value="ECO:0007669"/>
    <property type="project" value="TreeGrafter"/>
</dbReference>
<evidence type="ECO:0000256" key="5">
    <source>
        <dbReference type="PIRSR" id="PIRSR001365-2"/>
    </source>
</evidence>
<keyword evidence="1 3" id="KW-0456">Lyase</keyword>
<dbReference type="Pfam" id="PF00701">
    <property type="entry name" value="DHDPS"/>
    <property type="match status" value="1"/>
</dbReference>
<dbReference type="InterPro" id="IPR002220">
    <property type="entry name" value="DapA-like"/>
</dbReference>
<dbReference type="Gene3D" id="3.20.20.70">
    <property type="entry name" value="Aldolase class I"/>
    <property type="match status" value="1"/>
</dbReference>
<feature type="binding site" evidence="5">
    <location>
        <position position="209"/>
    </location>
    <ligand>
        <name>pyruvate</name>
        <dbReference type="ChEBI" id="CHEBI:15361"/>
    </ligand>
</feature>
<dbReference type="RefSeq" id="WP_013861888.1">
    <property type="nucleotide sequence ID" value="NC_015635.1"/>
</dbReference>
<dbReference type="GO" id="GO:0019262">
    <property type="term" value="P:N-acetylneuraminate catabolic process"/>
    <property type="evidence" value="ECO:0007669"/>
    <property type="project" value="TreeGrafter"/>
</dbReference>
<proteinExistence type="inferred from homology"/>
<dbReference type="PRINTS" id="PR00146">
    <property type="entry name" value="DHPICSNTHASE"/>
</dbReference>
<dbReference type="EC" id="4.3.3.7" evidence="6"/>
<dbReference type="InterPro" id="IPR013785">
    <property type="entry name" value="Aldolase_TIM"/>
</dbReference>
<evidence type="ECO:0000256" key="3">
    <source>
        <dbReference type="PIRNR" id="PIRNR001365"/>
    </source>
</evidence>
<dbReference type="EMBL" id="AP012204">
    <property type="protein sequence ID" value="BAK34005.1"/>
    <property type="molecule type" value="Genomic_DNA"/>
</dbReference>
<dbReference type="AlphaFoldDB" id="F5XMT2"/>
<dbReference type="GO" id="GO:0005829">
    <property type="term" value="C:cytosol"/>
    <property type="evidence" value="ECO:0007669"/>
    <property type="project" value="TreeGrafter"/>
</dbReference>
<dbReference type="InterPro" id="IPR020624">
    <property type="entry name" value="Schiff_base-form_aldolases_CS"/>
</dbReference>
<dbReference type="KEGG" id="mph:MLP_09910"/>
<dbReference type="HOGENOM" id="CLU_049343_5_0_11"/>
<evidence type="ECO:0000313" key="7">
    <source>
        <dbReference type="Proteomes" id="UP000007947"/>
    </source>
</evidence>
<evidence type="ECO:0000256" key="2">
    <source>
        <dbReference type="ARBA" id="ARBA00023270"/>
    </source>
</evidence>
<evidence type="ECO:0000256" key="1">
    <source>
        <dbReference type="ARBA" id="ARBA00023239"/>
    </source>
</evidence>
<reference evidence="6 7" key="1">
    <citation type="submission" date="2011-05" db="EMBL/GenBank/DDBJ databases">
        <title>Whole genome sequence of Microlunatus phosphovorus NM-1.</title>
        <authorList>
            <person name="Hosoyama A."/>
            <person name="Sasaki K."/>
            <person name="Harada T."/>
            <person name="Igarashi R."/>
            <person name="Kawakoshi A."/>
            <person name="Sasagawa M."/>
            <person name="Fukada J."/>
            <person name="Nakamura S."/>
            <person name="Katano Y."/>
            <person name="Hanada S."/>
            <person name="Kamagata Y."/>
            <person name="Nakamura N."/>
            <person name="Yamazaki S."/>
            <person name="Fujita N."/>
        </authorList>
    </citation>
    <scope>NUCLEOTIDE SEQUENCE [LARGE SCALE GENOMIC DNA]</scope>
    <source>
        <strain evidence="7">ATCC 700054 / DSM 10555 / JCM 9379 / NBRC 101784 / NCIMB 13414 / VKM Ac-1990 / NM-1</strain>
    </source>
</reference>
<evidence type="ECO:0000256" key="4">
    <source>
        <dbReference type="PIRSR" id="PIRSR001365-1"/>
    </source>
</evidence>
<dbReference type="STRING" id="1032480.MLP_09910"/>
<protein>
    <submittedName>
        <fullName evidence="6">Dihydrodipicolinate synthase</fullName>
        <ecNumber evidence="6">4.3.3.7</ecNumber>
    </submittedName>
</protein>
<feature type="active site" description="Schiff-base intermediate with substrate" evidence="4">
    <location>
        <position position="167"/>
    </location>
</feature>
<dbReference type="PANTHER" id="PTHR42849:SF1">
    <property type="entry name" value="N-ACETYLNEURAMINATE LYASE"/>
    <property type="match status" value="1"/>
</dbReference>